<feature type="compositionally biased region" description="Basic and acidic residues" evidence="9">
    <location>
        <begin position="165"/>
        <end position="185"/>
    </location>
</feature>
<comment type="subcellular location">
    <subcellularLocation>
        <location evidence="2">Cytoplasm</location>
    </subcellularLocation>
    <subcellularLocation>
        <location evidence="1">Endosome membrane</location>
        <topology evidence="1">Peripheral membrane protein</topology>
    </subcellularLocation>
</comment>
<evidence type="ECO:0000259" key="11">
    <source>
        <dbReference type="Pfam" id="PF18097"/>
    </source>
</evidence>
<dbReference type="InterPro" id="IPR023175">
    <property type="entry name" value="Vta1/CALS_N_sf"/>
</dbReference>
<feature type="compositionally biased region" description="Low complexity" evidence="9">
    <location>
        <begin position="186"/>
        <end position="205"/>
    </location>
</feature>
<evidence type="ECO:0000313" key="12">
    <source>
        <dbReference type="EMBL" id="KAK7207014.1"/>
    </source>
</evidence>
<keyword evidence="8" id="KW-0472">Membrane</keyword>
<gene>
    <name evidence="12" type="ORF">BZA70DRAFT_691</name>
</gene>
<dbReference type="Gene3D" id="1.20.5.420">
    <property type="entry name" value="Immunoglobulin FC, subunit C"/>
    <property type="match status" value="1"/>
</dbReference>
<comment type="similarity">
    <text evidence="3">Belongs to the VTA1 family.</text>
</comment>
<feature type="domain" description="Vta1 C-terminal" evidence="11">
    <location>
        <begin position="270"/>
        <end position="306"/>
    </location>
</feature>
<evidence type="ECO:0000313" key="13">
    <source>
        <dbReference type="Proteomes" id="UP001498771"/>
    </source>
</evidence>
<proteinExistence type="inferred from homology"/>
<sequence>MTTLTPPPPSLKFIQPFIARARELERADPVISYYCKYYAIEEALASKVHQSDPEAAEYVTNLLDVVETEKNALSDRDTINDEMVAQAYVEKFASRVFANADKDLINKTATKSTATNLLAASNFLELLKLFGDPDQTLLDQIKYCKFHAVRIQRALKLGEDPNVYEDPRATQKQEQESEVEQHDEQQQQQQISPQHSAASSTISAGSPPPPSAPARSFSPVPPSAPPASHFSPSAPPSTTTPSSTSSYNVSSSSSSSKPQESVQQIMDEAQRFTLAQKHSKFAISALNYEDVGTAVKELKTALRLLGENV</sequence>
<keyword evidence="6" id="KW-0967">Endosome</keyword>
<feature type="domain" description="Vta1/callose synthase N-terminal" evidence="10">
    <location>
        <begin position="14"/>
        <end position="156"/>
    </location>
</feature>
<dbReference type="InterPro" id="IPR039431">
    <property type="entry name" value="Vta1/CALS_N"/>
</dbReference>
<keyword evidence="5" id="KW-0963">Cytoplasm</keyword>
<dbReference type="InterPro" id="IPR041212">
    <property type="entry name" value="Vta1_C"/>
</dbReference>
<evidence type="ECO:0000256" key="6">
    <source>
        <dbReference type="ARBA" id="ARBA00022753"/>
    </source>
</evidence>
<dbReference type="Proteomes" id="UP001498771">
    <property type="component" value="Unassembled WGS sequence"/>
</dbReference>
<dbReference type="EMBL" id="JBBJBU010000001">
    <property type="protein sequence ID" value="KAK7207014.1"/>
    <property type="molecule type" value="Genomic_DNA"/>
</dbReference>
<evidence type="ECO:0000256" key="1">
    <source>
        <dbReference type="ARBA" id="ARBA00004481"/>
    </source>
</evidence>
<dbReference type="GeneID" id="90040840"/>
<evidence type="ECO:0000256" key="9">
    <source>
        <dbReference type="SAM" id="MobiDB-lite"/>
    </source>
</evidence>
<evidence type="ECO:0000256" key="4">
    <source>
        <dbReference type="ARBA" id="ARBA00022448"/>
    </source>
</evidence>
<feature type="region of interest" description="Disordered" evidence="9">
    <location>
        <begin position="160"/>
        <end position="265"/>
    </location>
</feature>
<organism evidence="12 13">
    <name type="scientific">Myxozyma melibiosi</name>
    <dbReference type="NCBI Taxonomy" id="54550"/>
    <lineage>
        <taxon>Eukaryota</taxon>
        <taxon>Fungi</taxon>
        <taxon>Dikarya</taxon>
        <taxon>Ascomycota</taxon>
        <taxon>Saccharomycotina</taxon>
        <taxon>Lipomycetes</taxon>
        <taxon>Lipomycetales</taxon>
        <taxon>Lipomycetaceae</taxon>
        <taxon>Myxozyma</taxon>
    </lineage>
</organism>
<evidence type="ECO:0000256" key="2">
    <source>
        <dbReference type="ARBA" id="ARBA00004496"/>
    </source>
</evidence>
<dbReference type="InterPro" id="IPR044538">
    <property type="entry name" value="Vta1-like"/>
</dbReference>
<dbReference type="Pfam" id="PF04652">
    <property type="entry name" value="Vta1"/>
    <property type="match status" value="1"/>
</dbReference>
<evidence type="ECO:0000256" key="5">
    <source>
        <dbReference type="ARBA" id="ARBA00022490"/>
    </source>
</evidence>
<evidence type="ECO:0000259" key="10">
    <source>
        <dbReference type="Pfam" id="PF04652"/>
    </source>
</evidence>
<feature type="compositionally biased region" description="Low complexity" evidence="9">
    <location>
        <begin position="226"/>
        <end position="261"/>
    </location>
</feature>
<reference evidence="12 13" key="1">
    <citation type="submission" date="2024-03" db="EMBL/GenBank/DDBJ databases">
        <title>Genome-scale model development and genomic sequencing of the oleaginous clade Lipomyces.</title>
        <authorList>
            <consortium name="Lawrence Berkeley National Laboratory"/>
            <person name="Czajka J.J."/>
            <person name="Han Y."/>
            <person name="Kim J."/>
            <person name="Mondo S.J."/>
            <person name="Hofstad B.A."/>
            <person name="Robles A."/>
            <person name="Haridas S."/>
            <person name="Riley R."/>
            <person name="LaButti K."/>
            <person name="Pangilinan J."/>
            <person name="Andreopoulos W."/>
            <person name="Lipzen A."/>
            <person name="Yan J."/>
            <person name="Wang M."/>
            <person name="Ng V."/>
            <person name="Grigoriev I.V."/>
            <person name="Spatafora J.W."/>
            <person name="Magnuson J.K."/>
            <person name="Baker S.E."/>
            <person name="Pomraning K.R."/>
        </authorList>
    </citation>
    <scope>NUCLEOTIDE SEQUENCE [LARGE SCALE GENOMIC DNA]</scope>
    <source>
        <strain evidence="12 13">Phaff 52-87</strain>
    </source>
</reference>
<evidence type="ECO:0000256" key="7">
    <source>
        <dbReference type="ARBA" id="ARBA00022927"/>
    </source>
</evidence>
<evidence type="ECO:0000256" key="3">
    <source>
        <dbReference type="ARBA" id="ARBA00007895"/>
    </source>
</evidence>
<dbReference type="RefSeq" id="XP_064770047.1">
    <property type="nucleotide sequence ID" value="XM_064915328.1"/>
</dbReference>
<comment type="caution">
    <text evidence="12">The sequence shown here is derived from an EMBL/GenBank/DDBJ whole genome shotgun (WGS) entry which is preliminary data.</text>
</comment>
<keyword evidence="13" id="KW-1185">Reference proteome</keyword>
<dbReference type="Gene3D" id="1.25.40.270">
    <property type="entry name" value="Vacuolar protein sorting-associated protein vta1"/>
    <property type="match status" value="1"/>
</dbReference>
<dbReference type="Pfam" id="PF18097">
    <property type="entry name" value="Vta1_C"/>
    <property type="match status" value="1"/>
</dbReference>
<keyword evidence="7" id="KW-0653">Protein transport</keyword>
<keyword evidence="4" id="KW-0813">Transport</keyword>
<evidence type="ECO:0000256" key="8">
    <source>
        <dbReference type="ARBA" id="ARBA00023136"/>
    </source>
</evidence>
<dbReference type="PANTHER" id="PTHR46009">
    <property type="entry name" value="VACUOLAR PROTEIN SORTING-ASSOCIATED PROTEIN VTA1 HOMOLOG"/>
    <property type="match status" value="1"/>
</dbReference>
<protein>
    <submittedName>
        <fullName evidence="12">Vta1 like-domain-containing protein</fullName>
    </submittedName>
</protein>
<name>A0ABR1FB01_9ASCO</name>
<dbReference type="PANTHER" id="PTHR46009:SF1">
    <property type="entry name" value="VACUOLAR PROTEIN SORTING-ASSOCIATED PROTEIN VTA1 HOMOLOG"/>
    <property type="match status" value="1"/>
</dbReference>
<accession>A0ABR1FB01</accession>